<dbReference type="Proteomes" id="UP000095282">
    <property type="component" value="Unplaced"/>
</dbReference>
<dbReference type="eggNOG" id="KOG3562">
    <property type="taxonomic scope" value="Eukaryota"/>
</dbReference>
<keyword evidence="2" id="KW-1185">Reference proteome</keyword>
<name>A0A1I7TZ07_9PELO</name>
<dbReference type="AlphaFoldDB" id="A0A1I7TZ07"/>
<accession>A0A1I7TZ07</accession>
<organism evidence="2 3">
    <name type="scientific">Caenorhabditis tropicalis</name>
    <dbReference type="NCBI Taxonomy" id="1561998"/>
    <lineage>
        <taxon>Eukaryota</taxon>
        <taxon>Metazoa</taxon>
        <taxon>Ecdysozoa</taxon>
        <taxon>Nematoda</taxon>
        <taxon>Chromadorea</taxon>
        <taxon>Rhabditida</taxon>
        <taxon>Rhabditina</taxon>
        <taxon>Rhabditomorpha</taxon>
        <taxon>Rhabditoidea</taxon>
        <taxon>Rhabditidae</taxon>
        <taxon>Peloderinae</taxon>
        <taxon>Caenorhabditis</taxon>
    </lineage>
</organism>
<reference evidence="3" key="1">
    <citation type="submission" date="2016-11" db="UniProtKB">
        <authorList>
            <consortium name="WormBaseParasite"/>
        </authorList>
    </citation>
    <scope>IDENTIFICATION</scope>
</reference>
<feature type="region of interest" description="Disordered" evidence="1">
    <location>
        <begin position="101"/>
        <end position="140"/>
    </location>
</feature>
<dbReference type="STRING" id="1561998.A0A1I7TZ07"/>
<dbReference type="WBParaSite" id="Csp11.Scaffold629.g13208.t1">
    <property type="protein sequence ID" value="Csp11.Scaffold629.g13208.t1"/>
    <property type="gene ID" value="Csp11.Scaffold629.g13208"/>
</dbReference>
<sequence length="140" mass="15230">MAVFFVNHPHSYWLATPPFVFPAREQDYDDDDFHPAPSKISRKNQPLPDPPLTPPSLTTLFPSLPSSFPSFCLFPPGLEQASSLLLNPLSLLLIPHFLKNSTNSSSTPHSESSEVSGSSKTPTPEAGFSSSFSIESILST</sequence>
<evidence type="ECO:0000313" key="2">
    <source>
        <dbReference type="Proteomes" id="UP000095282"/>
    </source>
</evidence>
<proteinExistence type="predicted"/>
<feature type="region of interest" description="Disordered" evidence="1">
    <location>
        <begin position="31"/>
        <end position="56"/>
    </location>
</feature>
<protein>
    <submittedName>
        <fullName evidence="3">Ovule protein</fullName>
    </submittedName>
</protein>
<evidence type="ECO:0000256" key="1">
    <source>
        <dbReference type="SAM" id="MobiDB-lite"/>
    </source>
</evidence>
<evidence type="ECO:0000313" key="3">
    <source>
        <dbReference type="WBParaSite" id="Csp11.Scaffold629.g13208.t1"/>
    </source>
</evidence>